<sequence length="582" mass="61132">VNRLRSIATRGDTPVLALSIATGALVAVVIAGFEYLSASVLLDAVLKRPLWQVALAPAVGLILATAVLRYLGRGLSAATSDEFNRAFHDRNPRLPLRDLPVKLLAGLATIGLGGSLGLEGPSIYAGSTVGLAMRDRFRRWLRREDIRILLTAGAAAGVAAVFKAPATGVLFALEAPYRDDVNRRALLPSLLASATSYVTYVNLIGHEAVIPFLNDPGNRIGLNIKQLSLASDDKMVWFDAADLASLFTAVEVADVFGALLLGILAGLGGRAMAWLVRWAKTQARTDHFVARVLIGGASLAGLAVVADLMFDAPLTIGPGFEAMAWVVHPANGLGLIALLFGLRIAATIVTLAAGGVGGLFIPLAVQGVILGQFTGQLLNSDRPGLYPTLGLAAFLGAGYRAPISAVMFVAESTGGSFVVPALVAAAVSQLVAGKSSVAEHQHSVRLGHLERRFTLPVTSALDTDVLTVPPDATVAEFMYLHVLGRRERSVAVVDGTTYLGMISLSEVSALERSTWDDTEVGTLLSPDPLAARPTWTLRDAVAAMEQTDVDVLAVTDTEGRFIGTLSADDILKLDEILDETGG</sequence>
<dbReference type="GO" id="GO:0005254">
    <property type="term" value="F:chloride channel activity"/>
    <property type="evidence" value="ECO:0007669"/>
    <property type="project" value="UniProtKB-KW"/>
</dbReference>
<dbReference type="Gene3D" id="3.10.580.10">
    <property type="entry name" value="CBS-domain"/>
    <property type="match status" value="1"/>
</dbReference>
<evidence type="ECO:0000256" key="4">
    <source>
        <dbReference type="ARBA" id="ARBA00022989"/>
    </source>
</evidence>
<protein>
    <recommendedName>
        <fullName evidence="11">CBS domain-containing protein</fullName>
    </recommendedName>
</protein>
<feature type="transmembrane region" description="Helical" evidence="10">
    <location>
        <begin position="349"/>
        <end position="369"/>
    </location>
</feature>
<keyword evidence="3 10" id="KW-0812">Transmembrane</keyword>
<feature type="transmembrane region" description="Helical" evidence="10">
    <location>
        <begin position="15"/>
        <end position="38"/>
    </location>
</feature>
<feature type="transmembrane region" description="Helical" evidence="10">
    <location>
        <begin position="255"/>
        <end position="276"/>
    </location>
</feature>
<dbReference type="InterPro" id="IPR050368">
    <property type="entry name" value="ClC-type_chloride_channel"/>
</dbReference>
<keyword evidence="7" id="KW-0869">Chloride channel</keyword>
<feature type="transmembrane region" description="Helical" evidence="10">
    <location>
        <begin position="146"/>
        <end position="173"/>
    </location>
</feature>
<evidence type="ECO:0000259" key="11">
    <source>
        <dbReference type="PROSITE" id="PS51371"/>
    </source>
</evidence>
<feature type="transmembrane region" description="Helical" evidence="10">
    <location>
        <begin position="322"/>
        <end position="342"/>
    </location>
</feature>
<name>A0A381Q2Z1_9ZZZZ</name>
<dbReference type="SMART" id="SM00116">
    <property type="entry name" value="CBS"/>
    <property type="match status" value="2"/>
</dbReference>
<dbReference type="AlphaFoldDB" id="A0A381Q2Z1"/>
<organism evidence="12">
    <name type="scientific">marine metagenome</name>
    <dbReference type="NCBI Taxonomy" id="408172"/>
    <lineage>
        <taxon>unclassified sequences</taxon>
        <taxon>metagenomes</taxon>
        <taxon>ecological metagenomes</taxon>
    </lineage>
</organism>
<accession>A0A381Q2Z1</accession>
<dbReference type="InterPro" id="IPR001807">
    <property type="entry name" value="ClC"/>
</dbReference>
<dbReference type="GO" id="GO:0034707">
    <property type="term" value="C:chloride channel complex"/>
    <property type="evidence" value="ECO:0007669"/>
    <property type="project" value="UniProtKB-KW"/>
</dbReference>
<evidence type="ECO:0000256" key="9">
    <source>
        <dbReference type="ARBA" id="ARBA00023303"/>
    </source>
</evidence>
<dbReference type="PANTHER" id="PTHR43427">
    <property type="entry name" value="CHLORIDE CHANNEL PROTEIN CLC-E"/>
    <property type="match status" value="1"/>
</dbReference>
<evidence type="ECO:0000256" key="8">
    <source>
        <dbReference type="ARBA" id="ARBA00023214"/>
    </source>
</evidence>
<evidence type="ECO:0000256" key="7">
    <source>
        <dbReference type="ARBA" id="ARBA00023173"/>
    </source>
</evidence>
<dbReference type="EMBL" id="UINC01001154">
    <property type="protein sequence ID" value="SUZ72679.1"/>
    <property type="molecule type" value="Genomic_DNA"/>
</dbReference>
<dbReference type="PANTHER" id="PTHR43427:SF6">
    <property type="entry name" value="CHLORIDE CHANNEL PROTEIN CLC-E"/>
    <property type="match status" value="1"/>
</dbReference>
<feature type="transmembrane region" description="Helical" evidence="10">
    <location>
        <begin position="288"/>
        <end position="310"/>
    </location>
</feature>
<dbReference type="SUPFAM" id="SSF81340">
    <property type="entry name" value="Clc chloride channel"/>
    <property type="match status" value="1"/>
</dbReference>
<evidence type="ECO:0000256" key="6">
    <source>
        <dbReference type="ARBA" id="ARBA00023136"/>
    </source>
</evidence>
<evidence type="ECO:0000256" key="1">
    <source>
        <dbReference type="ARBA" id="ARBA00004141"/>
    </source>
</evidence>
<dbReference type="CDD" id="cd02205">
    <property type="entry name" value="CBS_pair_SF"/>
    <property type="match status" value="1"/>
</dbReference>
<dbReference type="InterPro" id="IPR014743">
    <property type="entry name" value="Cl-channel_core"/>
</dbReference>
<keyword evidence="5" id="KW-0406">Ion transport</keyword>
<dbReference type="Pfam" id="PF00571">
    <property type="entry name" value="CBS"/>
    <property type="match status" value="2"/>
</dbReference>
<keyword evidence="8" id="KW-0868">Chloride</keyword>
<keyword evidence="2" id="KW-0813">Transport</keyword>
<evidence type="ECO:0000256" key="10">
    <source>
        <dbReference type="SAM" id="Phobius"/>
    </source>
</evidence>
<dbReference type="PRINTS" id="PR00762">
    <property type="entry name" value="CLCHANNEL"/>
</dbReference>
<dbReference type="CDD" id="cd00400">
    <property type="entry name" value="Voltage_gated_ClC"/>
    <property type="match status" value="1"/>
</dbReference>
<evidence type="ECO:0000256" key="2">
    <source>
        <dbReference type="ARBA" id="ARBA00022448"/>
    </source>
</evidence>
<dbReference type="PROSITE" id="PS51371">
    <property type="entry name" value="CBS"/>
    <property type="match status" value="1"/>
</dbReference>
<keyword evidence="4 10" id="KW-1133">Transmembrane helix</keyword>
<dbReference type="Pfam" id="PF00654">
    <property type="entry name" value="Voltage_CLC"/>
    <property type="match status" value="1"/>
</dbReference>
<keyword evidence="9" id="KW-0407">Ion channel</keyword>
<dbReference type="InterPro" id="IPR000644">
    <property type="entry name" value="CBS_dom"/>
</dbReference>
<dbReference type="InterPro" id="IPR046342">
    <property type="entry name" value="CBS_dom_sf"/>
</dbReference>
<feature type="domain" description="CBS" evidence="11">
    <location>
        <begin position="524"/>
        <end position="580"/>
    </location>
</feature>
<evidence type="ECO:0000256" key="3">
    <source>
        <dbReference type="ARBA" id="ARBA00022692"/>
    </source>
</evidence>
<feature type="transmembrane region" description="Helical" evidence="10">
    <location>
        <begin position="50"/>
        <end position="71"/>
    </location>
</feature>
<dbReference type="Gene3D" id="1.10.3080.10">
    <property type="entry name" value="Clc chloride channel"/>
    <property type="match status" value="1"/>
</dbReference>
<feature type="non-terminal residue" evidence="12">
    <location>
        <position position="1"/>
    </location>
</feature>
<proteinExistence type="predicted"/>
<comment type="subcellular location">
    <subcellularLocation>
        <location evidence="1">Membrane</location>
        <topology evidence="1">Multi-pass membrane protein</topology>
    </subcellularLocation>
</comment>
<dbReference type="SUPFAM" id="SSF54631">
    <property type="entry name" value="CBS-domain pair"/>
    <property type="match status" value="1"/>
</dbReference>
<evidence type="ECO:0000256" key="5">
    <source>
        <dbReference type="ARBA" id="ARBA00023065"/>
    </source>
</evidence>
<gene>
    <name evidence="12" type="ORF">METZ01_LOCUS25533</name>
</gene>
<keyword evidence="6 10" id="KW-0472">Membrane</keyword>
<evidence type="ECO:0000313" key="12">
    <source>
        <dbReference type="EMBL" id="SUZ72679.1"/>
    </source>
</evidence>
<reference evidence="12" key="1">
    <citation type="submission" date="2018-05" db="EMBL/GenBank/DDBJ databases">
        <authorList>
            <person name="Lanie J.A."/>
            <person name="Ng W.-L."/>
            <person name="Kazmierczak K.M."/>
            <person name="Andrzejewski T.M."/>
            <person name="Davidsen T.M."/>
            <person name="Wayne K.J."/>
            <person name="Tettelin H."/>
            <person name="Glass J.I."/>
            <person name="Rusch D."/>
            <person name="Podicherti R."/>
            <person name="Tsui H.-C.T."/>
            <person name="Winkler M.E."/>
        </authorList>
    </citation>
    <scope>NUCLEOTIDE SEQUENCE</scope>
</reference>